<reference evidence="1 2" key="1">
    <citation type="submission" date="2019-03" db="EMBL/GenBank/DDBJ databases">
        <title>Genomic Encyclopedia of Archaeal and Bacterial Type Strains, Phase II (KMG-II): from individual species to whole genera.</title>
        <authorList>
            <person name="Goeker M."/>
        </authorList>
    </citation>
    <scope>NUCLEOTIDE SEQUENCE [LARGE SCALE GENOMIC DNA]</scope>
    <source>
        <strain evidence="1 2">DSM 28213</strain>
    </source>
</reference>
<evidence type="ECO:0000313" key="2">
    <source>
        <dbReference type="Proteomes" id="UP000295215"/>
    </source>
</evidence>
<organism evidence="1 2">
    <name type="scientific">Myroides indicus</name>
    <dbReference type="NCBI Taxonomy" id="1323422"/>
    <lineage>
        <taxon>Bacteria</taxon>
        <taxon>Pseudomonadati</taxon>
        <taxon>Bacteroidota</taxon>
        <taxon>Flavobacteriia</taxon>
        <taxon>Flavobacteriales</taxon>
        <taxon>Flavobacteriaceae</taxon>
        <taxon>Myroides</taxon>
    </lineage>
</organism>
<keyword evidence="2" id="KW-1185">Reference proteome</keyword>
<sequence length="396" mass="45204">MHTFYSSLKVKIAIAAGLFCYVISLAQEVKNDTVMVFEEKVILHPEPQKYPQFKVGGVFQTRYLNNFKKGVDIDGLHHSGESGTNNSFDIKRMRVSMNAKITENLEVTTLVNLADFKNSDVSTKVLENAYAKYTFSRYLQITVGQFRPLFGLEETYPVDIVKSIDYSNSYYLFGNNGWMSFQVGAALTGSVNLGSVPMSYGFSVMNGNGKNKTDNDDGKHYSSRLLFNLNRQHDFNVGFSGGIGEVQKQNVYAVGIEAAAKFPIGERWCFDFQTEAKQGTNHDAFFKLKPEEQLLGNLDDYVMKSFYIVPNIRYEIGRKHFQAIEFACRYEYLDAESKVNSNARQTWVPMFSLEFLKNYGARIQLGMQIDNYKKNIKDSKIYNSNLAFIQLQCRFQ</sequence>
<evidence type="ECO:0000313" key="1">
    <source>
        <dbReference type="EMBL" id="TDS55261.1"/>
    </source>
</evidence>
<dbReference type="AlphaFoldDB" id="A0A4V3E7W4"/>
<dbReference type="OrthoDB" id="1412624at2"/>
<dbReference type="InterPro" id="IPR023614">
    <property type="entry name" value="Porin_dom_sf"/>
</dbReference>
<proteinExistence type="predicted"/>
<dbReference type="SUPFAM" id="SSF56935">
    <property type="entry name" value="Porins"/>
    <property type="match status" value="1"/>
</dbReference>
<dbReference type="Proteomes" id="UP000295215">
    <property type="component" value="Unassembled WGS sequence"/>
</dbReference>
<dbReference type="EMBL" id="SOAG01000023">
    <property type="protein sequence ID" value="TDS55261.1"/>
    <property type="molecule type" value="Genomic_DNA"/>
</dbReference>
<protein>
    <submittedName>
        <fullName evidence="1">Phosphate-selective porin O/P</fullName>
    </submittedName>
</protein>
<gene>
    <name evidence="1" type="ORF">C8P70_12332</name>
</gene>
<dbReference type="RefSeq" id="WP_133713222.1">
    <property type="nucleotide sequence ID" value="NZ_SOAG01000023.1"/>
</dbReference>
<comment type="caution">
    <text evidence="1">The sequence shown here is derived from an EMBL/GenBank/DDBJ whole genome shotgun (WGS) entry which is preliminary data.</text>
</comment>
<dbReference type="InterPro" id="IPR010870">
    <property type="entry name" value="Porin_O/P"/>
</dbReference>
<dbReference type="Pfam" id="PF07396">
    <property type="entry name" value="Porin_O_P"/>
    <property type="match status" value="1"/>
</dbReference>
<dbReference type="Gene3D" id="2.40.160.10">
    <property type="entry name" value="Porin"/>
    <property type="match status" value="1"/>
</dbReference>
<name>A0A4V3E7W4_9FLAO</name>
<accession>A0A4V3E7W4</accession>